<accession>A0A2H1YIQ1</accession>
<sequence length="71" mass="8115">MFIPFATIEFTTGRIVFSCLFIIAFVIVMFYSYKKDAKNNQKYYKNSALFVAIGILTAIALLFLAKYLIKG</sequence>
<reference evidence="3" key="1">
    <citation type="submission" date="2017-11" db="EMBL/GenBank/DDBJ databases">
        <authorList>
            <person name="Duchaud E."/>
        </authorList>
    </citation>
    <scope>NUCLEOTIDE SEQUENCE [LARGE SCALE GENOMIC DNA]</scope>
    <source>
        <strain evidence="3">Tenacibaculum sp. TNO020</strain>
    </source>
</reference>
<evidence type="ECO:0000313" key="2">
    <source>
        <dbReference type="EMBL" id="SOS75382.1"/>
    </source>
</evidence>
<keyword evidence="1" id="KW-0812">Transmembrane</keyword>
<keyword evidence="3" id="KW-1185">Reference proteome</keyword>
<organism evidence="2 3">
    <name type="scientific">Tenacibaculum piscium</name>
    <dbReference type="NCBI Taxonomy" id="1458515"/>
    <lineage>
        <taxon>Bacteria</taxon>
        <taxon>Pseudomonadati</taxon>
        <taxon>Bacteroidota</taxon>
        <taxon>Flavobacteriia</taxon>
        <taxon>Flavobacteriales</taxon>
        <taxon>Flavobacteriaceae</taxon>
        <taxon>Tenacibaculum</taxon>
    </lineage>
</organism>
<gene>
    <name evidence="2" type="ORF">TNO020_440159</name>
</gene>
<feature type="transmembrane region" description="Helical" evidence="1">
    <location>
        <begin position="12"/>
        <end position="33"/>
    </location>
</feature>
<dbReference type="Proteomes" id="UP000234211">
    <property type="component" value="Unassembled WGS sequence"/>
</dbReference>
<feature type="transmembrane region" description="Helical" evidence="1">
    <location>
        <begin position="48"/>
        <end position="69"/>
    </location>
</feature>
<dbReference type="OrthoDB" id="1179726at2"/>
<keyword evidence="1" id="KW-0472">Membrane</keyword>
<keyword evidence="1" id="KW-1133">Transmembrane helix</keyword>
<dbReference type="EMBL" id="OENF01000039">
    <property type="protein sequence ID" value="SOS75382.1"/>
    <property type="molecule type" value="Genomic_DNA"/>
</dbReference>
<dbReference type="GeneID" id="86942229"/>
<dbReference type="AlphaFoldDB" id="A0A2H1YIQ1"/>
<dbReference type="RefSeq" id="WP_101918014.1">
    <property type="nucleotide sequence ID" value="NZ_JAFMUR010000001.1"/>
</dbReference>
<protein>
    <submittedName>
        <fullName evidence="2">Uncharacterized protein</fullName>
    </submittedName>
</protein>
<evidence type="ECO:0000256" key="1">
    <source>
        <dbReference type="SAM" id="Phobius"/>
    </source>
</evidence>
<name>A0A2H1YIQ1_9FLAO</name>
<proteinExistence type="predicted"/>
<evidence type="ECO:0000313" key="3">
    <source>
        <dbReference type="Proteomes" id="UP000234211"/>
    </source>
</evidence>